<dbReference type="RefSeq" id="WP_185064541.1">
    <property type="nucleotide sequence ID" value="NZ_CP096201.1"/>
</dbReference>
<evidence type="ECO:0000313" key="2">
    <source>
        <dbReference type="EMBL" id="MEE9653408.1"/>
    </source>
</evidence>
<dbReference type="GeneID" id="85161860"/>
<name>A0AB35X2R2_9ENTR</name>
<accession>A0AB35X2R2</accession>
<keyword evidence="1" id="KW-0472">Membrane</keyword>
<reference evidence="2 3" key="1">
    <citation type="submission" date="2023-10" db="EMBL/GenBank/DDBJ databases">
        <title>Wastewater isolates of ESBL- and carbapenemase-producing Gram-negative bacteria from New Zealand.</title>
        <authorList>
            <person name="Straub C."/>
            <person name="Weaver L."/>
            <person name="Cornelius A."/>
            <person name="Mcgill E."/>
            <person name="Dyet K."/>
            <person name="White L."/>
            <person name="Pattis I."/>
        </authorList>
    </citation>
    <scope>NUCLEOTIDE SEQUENCE [LARGE SCALE GENOMIC DNA]</scope>
    <source>
        <strain evidence="2 3">ESBL09</strain>
    </source>
</reference>
<evidence type="ECO:0000313" key="3">
    <source>
        <dbReference type="Proteomes" id="UP001331691"/>
    </source>
</evidence>
<proteinExistence type="predicted"/>
<dbReference type="Proteomes" id="UP001331691">
    <property type="component" value="Unassembled WGS sequence"/>
</dbReference>
<protein>
    <submittedName>
        <fullName evidence="2">Uncharacterized protein</fullName>
    </submittedName>
</protein>
<keyword evidence="1" id="KW-1133">Transmembrane helix</keyword>
<comment type="caution">
    <text evidence="2">The sequence shown here is derived from an EMBL/GenBank/DDBJ whole genome shotgun (WGS) entry which is preliminary data.</text>
</comment>
<organism evidence="2 3">
    <name type="scientific">Kluyvera ascorbata</name>
    <dbReference type="NCBI Taxonomy" id="51288"/>
    <lineage>
        <taxon>Bacteria</taxon>
        <taxon>Pseudomonadati</taxon>
        <taxon>Pseudomonadota</taxon>
        <taxon>Gammaproteobacteria</taxon>
        <taxon>Enterobacterales</taxon>
        <taxon>Enterobacteriaceae</taxon>
        <taxon>Kluyvera</taxon>
    </lineage>
</organism>
<keyword evidence="1" id="KW-0812">Transmembrane</keyword>
<feature type="transmembrane region" description="Helical" evidence="1">
    <location>
        <begin position="7"/>
        <end position="30"/>
    </location>
</feature>
<gene>
    <name evidence="2" type="ORF">V4836_04385</name>
</gene>
<evidence type="ECO:0000256" key="1">
    <source>
        <dbReference type="SAM" id="Phobius"/>
    </source>
</evidence>
<sequence>MPAATRLFFVMMDIVLILRSLLLLTHASLFSPLSGSRTAQEIFASAGSFTAAITDFFITAALIGNLTSIH</sequence>
<keyword evidence="3" id="KW-1185">Reference proteome</keyword>
<feature type="transmembrane region" description="Helical" evidence="1">
    <location>
        <begin position="42"/>
        <end position="64"/>
    </location>
</feature>
<dbReference type="EMBL" id="JAZKKV010000001">
    <property type="protein sequence ID" value="MEE9653408.1"/>
    <property type="molecule type" value="Genomic_DNA"/>
</dbReference>
<dbReference type="AlphaFoldDB" id="A0AB35X2R2"/>